<accession>A0A813YXB6</accession>
<evidence type="ECO:0000313" key="1">
    <source>
        <dbReference type="EMBL" id="CAF0890031.1"/>
    </source>
</evidence>
<reference evidence="1" key="1">
    <citation type="submission" date="2021-02" db="EMBL/GenBank/DDBJ databases">
        <authorList>
            <person name="Nowell W R."/>
        </authorList>
    </citation>
    <scope>NUCLEOTIDE SEQUENCE</scope>
    <source>
        <strain evidence="1">Ploen Becks lab</strain>
    </source>
</reference>
<comment type="caution">
    <text evidence="1">The sequence shown here is derived from an EMBL/GenBank/DDBJ whole genome shotgun (WGS) entry which is preliminary data.</text>
</comment>
<evidence type="ECO:0008006" key="3">
    <source>
        <dbReference type="Google" id="ProtNLM"/>
    </source>
</evidence>
<proteinExistence type="predicted"/>
<gene>
    <name evidence="1" type="ORF">OXX778_LOCUS10860</name>
</gene>
<organism evidence="1 2">
    <name type="scientific">Brachionus calyciflorus</name>
    <dbReference type="NCBI Taxonomy" id="104777"/>
    <lineage>
        <taxon>Eukaryota</taxon>
        <taxon>Metazoa</taxon>
        <taxon>Spiralia</taxon>
        <taxon>Gnathifera</taxon>
        <taxon>Rotifera</taxon>
        <taxon>Eurotatoria</taxon>
        <taxon>Monogononta</taxon>
        <taxon>Pseudotrocha</taxon>
        <taxon>Ploima</taxon>
        <taxon>Brachionidae</taxon>
        <taxon>Brachionus</taxon>
    </lineage>
</organism>
<dbReference type="AlphaFoldDB" id="A0A813YXB6"/>
<dbReference type="Proteomes" id="UP000663879">
    <property type="component" value="Unassembled WGS sequence"/>
</dbReference>
<sequence>MEYNKLTSKLRKNIDEFKNNSWKKFIESLRKSPISSVQFWRRINKFKKKSSAKAFPRLTKDGIEYNTDAEKSNLFGMLLEKTFTLNDMTDKKTVGVMTKVNEFKESPIENNIELITISELINAIKKSTERSSAGLDKKTNIMLKNLPLKALKEILSLFNLSLLQSKVPKNWKIASITMIPKKEGMTNDPASYRPISVTSCLGKNYGKNNRK</sequence>
<dbReference type="PANTHER" id="PTHR19446">
    <property type="entry name" value="REVERSE TRANSCRIPTASES"/>
    <property type="match status" value="1"/>
</dbReference>
<dbReference type="OrthoDB" id="7989680at2759"/>
<name>A0A813YXB6_9BILA</name>
<evidence type="ECO:0000313" key="2">
    <source>
        <dbReference type="Proteomes" id="UP000663879"/>
    </source>
</evidence>
<dbReference type="EMBL" id="CAJNOC010001773">
    <property type="protein sequence ID" value="CAF0890031.1"/>
    <property type="molecule type" value="Genomic_DNA"/>
</dbReference>
<protein>
    <recommendedName>
        <fullName evidence="3">RNA-directed DNA polymerase from mobile element jockey-like</fullName>
    </recommendedName>
</protein>
<keyword evidence="2" id="KW-1185">Reference proteome</keyword>